<evidence type="ECO:0000256" key="2">
    <source>
        <dbReference type="ARBA" id="ARBA00023125"/>
    </source>
</evidence>
<dbReference type="PANTHER" id="PTHR30154">
    <property type="entry name" value="LEUCINE-RESPONSIVE REGULATORY PROTEIN"/>
    <property type="match status" value="1"/>
</dbReference>
<keyword evidence="6" id="KW-1185">Reference proteome</keyword>
<accession>A0AAW3JSC3</accession>
<dbReference type="Pfam" id="PF13412">
    <property type="entry name" value="HTH_24"/>
    <property type="match status" value="1"/>
</dbReference>
<dbReference type="SUPFAM" id="SSF54909">
    <property type="entry name" value="Dimeric alpha+beta barrel"/>
    <property type="match status" value="1"/>
</dbReference>
<dbReference type="InterPro" id="IPR019887">
    <property type="entry name" value="Tscrpt_reg_AsnC/Lrp_C"/>
</dbReference>
<dbReference type="GO" id="GO:0043200">
    <property type="term" value="P:response to amino acid"/>
    <property type="evidence" value="ECO:0007669"/>
    <property type="project" value="TreeGrafter"/>
</dbReference>
<keyword evidence="2" id="KW-0238">DNA-binding</keyword>
<proteinExistence type="predicted"/>
<dbReference type="PRINTS" id="PR00033">
    <property type="entry name" value="HTHASNC"/>
</dbReference>
<evidence type="ECO:0000313" key="5">
    <source>
        <dbReference type="EMBL" id="KQC84948.1"/>
    </source>
</evidence>
<dbReference type="Gene3D" id="1.10.10.10">
    <property type="entry name" value="Winged helix-like DNA-binding domain superfamily/Winged helix DNA-binding domain"/>
    <property type="match status" value="1"/>
</dbReference>
<gene>
    <name evidence="5" type="ORF">APZ18_09530</name>
</gene>
<evidence type="ECO:0000256" key="1">
    <source>
        <dbReference type="ARBA" id="ARBA00023015"/>
    </source>
</evidence>
<dbReference type="SUPFAM" id="SSF46785">
    <property type="entry name" value="Winged helix' DNA-binding domain"/>
    <property type="match status" value="1"/>
</dbReference>
<protein>
    <submittedName>
        <fullName evidence="5">AsnC family transcriptional regulator</fullName>
    </submittedName>
</protein>
<feature type="domain" description="Transcription regulator AsnC/Lrp ligand binding" evidence="4">
    <location>
        <begin position="69"/>
        <end position="142"/>
    </location>
</feature>
<dbReference type="InterPro" id="IPR000485">
    <property type="entry name" value="AsnC-type_HTH_dom"/>
</dbReference>
<keyword evidence="1" id="KW-0805">Transcription regulation</keyword>
<dbReference type="GO" id="GO:0043565">
    <property type="term" value="F:sequence-specific DNA binding"/>
    <property type="evidence" value="ECO:0007669"/>
    <property type="project" value="InterPro"/>
</dbReference>
<evidence type="ECO:0000313" key="6">
    <source>
        <dbReference type="Proteomes" id="UP000050833"/>
    </source>
</evidence>
<dbReference type="AlphaFoldDB" id="A0AAW3JSC3"/>
<dbReference type="InterPro" id="IPR036388">
    <property type="entry name" value="WH-like_DNA-bd_sf"/>
</dbReference>
<dbReference type="Proteomes" id="UP000050833">
    <property type="component" value="Unassembled WGS sequence"/>
</dbReference>
<reference evidence="5 6" key="1">
    <citation type="submission" date="2015-10" db="EMBL/GenBank/DDBJ databases">
        <title>Butyribacter intestini gen. nov., sp. nov., a butyric acid-producing bacterium of the family Lachnospiraceae isolated from the human faeces.</title>
        <authorList>
            <person name="Zou Y."/>
            <person name="Xue W."/>
            <person name="Luo G."/>
            <person name="Lv M."/>
        </authorList>
    </citation>
    <scope>NUCLEOTIDE SEQUENCE [LARGE SCALE GENOMIC DNA]</scope>
    <source>
        <strain evidence="5 6">TF01-11</strain>
    </source>
</reference>
<sequence>MNSELREKILNTISKNSRYSTKELAAMLGSDETAVTNELKQMEQENVICGYPTLINWDKTDCEKVTALIEVKVTPQRDMGFNKVAERIYKFDEVESVYLMSGGFDLTVTISGKSMKEVARFVSEKLSTLEYVNSTATYFVLKKYKEHGVEMTGEHHESERMLIIP</sequence>
<evidence type="ECO:0000256" key="3">
    <source>
        <dbReference type="ARBA" id="ARBA00023163"/>
    </source>
</evidence>
<dbReference type="InterPro" id="IPR036390">
    <property type="entry name" value="WH_DNA-bd_sf"/>
</dbReference>
<dbReference type="InterPro" id="IPR011008">
    <property type="entry name" value="Dimeric_a/b-barrel"/>
</dbReference>
<dbReference type="RefSeq" id="WP_055944246.1">
    <property type="nucleotide sequence ID" value="NZ_JAQDCV010000002.1"/>
</dbReference>
<keyword evidence="3" id="KW-0804">Transcription</keyword>
<dbReference type="GO" id="GO:0005829">
    <property type="term" value="C:cytosol"/>
    <property type="evidence" value="ECO:0007669"/>
    <property type="project" value="TreeGrafter"/>
</dbReference>
<dbReference type="Gene3D" id="3.30.70.920">
    <property type="match status" value="1"/>
</dbReference>
<dbReference type="Pfam" id="PF01037">
    <property type="entry name" value="AsnC_trans_reg"/>
    <property type="match status" value="1"/>
</dbReference>
<comment type="caution">
    <text evidence="5">The sequence shown here is derived from an EMBL/GenBank/DDBJ whole genome shotgun (WGS) entry which is preliminary data.</text>
</comment>
<evidence type="ECO:0000259" key="4">
    <source>
        <dbReference type="Pfam" id="PF01037"/>
    </source>
</evidence>
<dbReference type="InterPro" id="IPR019888">
    <property type="entry name" value="Tscrpt_reg_AsnC-like"/>
</dbReference>
<name>A0AAW3JSC3_9FIRM</name>
<organism evidence="5 6">
    <name type="scientific">Butyribacter intestini</name>
    <dbReference type="NCBI Taxonomy" id="1703332"/>
    <lineage>
        <taxon>Bacteria</taxon>
        <taxon>Bacillati</taxon>
        <taxon>Bacillota</taxon>
        <taxon>Clostridia</taxon>
        <taxon>Lachnospirales</taxon>
        <taxon>Lachnospiraceae</taxon>
        <taxon>Butyribacter</taxon>
    </lineage>
</organism>
<dbReference type="PANTHER" id="PTHR30154:SF34">
    <property type="entry name" value="TRANSCRIPTIONAL REGULATOR AZLB"/>
    <property type="match status" value="1"/>
</dbReference>
<dbReference type="SMART" id="SM00344">
    <property type="entry name" value="HTH_ASNC"/>
    <property type="match status" value="1"/>
</dbReference>
<dbReference type="EMBL" id="LLKB01000005">
    <property type="protein sequence ID" value="KQC84948.1"/>
    <property type="molecule type" value="Genomic_DNA"/>
</dbReference>